<keyword evidence="6" id="KW-0862">Zinc</keyword>
<dbReference type="SUPFAM" id="SSF52540">
    <property type="entry name" value="P-loop containing nucleoside triphosphate hydrolases"/>
    <property type="match status" value="2"/>
</dbReference>
<dbReference type="SMART" id="SM00184">
    <property type="entry name" value="RING"/>
    <property type="match status" value="1"/>
</dbReference>
<feature type="region of interest" description="Disordered" evidence="7">
    <location>
        <begin position="23"/>
        <end position="49"/>
    </location>
</feature>
<feature type="domain" description="Helicase ATP-binding" evidence="9">
    <location>
        <begin position="185"/>
        <end position="366"/>
    </location>
</feature>
<keyword evidence="12" id="KW-1185">Reference proteome</keyword>
<dbReference type="GO" id="GO:0008094">
    <property type="term" value="F:ATP-dependent activity, acting on DNA"/>
    <property type="evidence" value="ECO:0007669"/>
    <property type="project" value="TreeGrafter"/>
</dbReference>
<evidence type="ECO:0000313" key="12">
    <source>
        <dbReference type="Proteomes" id="UP000027222"/>
    </source>
</evidence>
<dbReference type="OrthoDB" id="423559at2759"/>
<dbReference type="InterPro" id="IPR027417">
    <property type="entry name" value="P-loop_NTPase"/>
</dbReference>
<comment type="similarity">
    <text evidence="1">Belongs to the SNF2/RAD54 helicase family.</text>
</comment>
<dbReference type="EMBL" id="KL142431">
    <property type="protein sequence ID" value="KDR65835.1"/>
    <property type="molecule type" value="Genomic_DNA"/>
</dbReference>
<evidence type="ECO:0000256" key="3">
    <source>
        <dbReference type="ARBA" id="ARBA00022801"/>
    </source>
</evidence>
<evidence type="ECO:0000259" key="8">
    <source>
        <dbReference type="PROSITE" id="PS50089"/>
    </source>
</evidence>
<dbReference type="Gene3D" id="3.40.50.10810">
    <property type="entry name" value="Tandem AAA-ATPase domain"/>
    <property type="match status" value="1"/>
</dbReference>
<dbReference type="CDD" id="cd18008">
    <property type="entry name" value="DEXDc_SHPRH-like"/>
    <property type="match status" value="1"/>
</dbReference>
<dbReference type="GO" id="GO:0000724">
    <property type="term" value="P:double-strand break repair via homologous recombination"/>
    <property type="evidence" value="ECO:0007669"/>
    <property type="project" value="TreeGrafter"/>
</dbReference>
<evidence type="ECO:0000256" key="7">
    <source>
        <dbReference type="SAM" id="MobiDB-lite"/>
    </source>
</evidence>
<feature type="compositionally biased region" description="Basic and acidic residues" evidence="7">
    <location>
        <begin position="751"/>
        <end position="760"/>
    </location>
</feature>
<evidence type="ECO:0000259" key="9">
    <source>
        <dbReference type="PROSITE" id="PS51192"/>
    </source>
</evidence>
<dbReference type="GO" id="GO:0005524">
    <property type="term" value="F:ATP binding"/>
    <property type="evidence" value="ECO:0007669"/>
    <property type="project" value="UniProtKB-KW"/>
</dbReference>
<dbReference type="PROSITE" id="PS51194">
    <property type="entry name" value="HELICASE_CTER"/>
    <property type="match status" value="1"/>
</dbReference>
<dbReference type="InterPro" id="IPR013083">
    <property type="entry name" value="Znf_RING/FYVE/PHD"/>
</dbReference>
<accession>A0A067S4R1</accession>
<feature type="region of interest" description="Disordered" evidence="7">
    <location>
        <begin position="635"/>
        <end position="766"/>
    </location>
</feature>
<keyword evidence="4" id="KW-0347">Helicase</keyword>
<reference evidence="12" key="1">
    <citation type="journal article" date="2014" name="Proc. Natl. Acad. Sci. U.S.A.">
        <title>Extensive sampling of basidiomycete genomes demonstrates inadequacy of the white-rot/brown-rot paradigm for wood decay fungi.</title>
        <authorList>
            <person name="Riley R."/>
            <person name="Salamov A.A."/>
            <person name="Brown D.W."/>
            <person name="Nagy L.G."/>
            <person name="Floudas D."/>
            <person name="Held B.W."/>
            <person name="Levasseur A."/>
            <person name="Lombard V."/>
            <person name="Morin E."/>
            <person name="Otillar R."/>
            <person name="Lindquist E.A."/>
            <person name="Sun H."/>
            <person name="LaButti K.M."/>
            <person name="Schmutz J."/>
            <person name="Jabbour D."/>
            <person name="Luo H."/>
            <person name="Baker S.E."/>
            <person name="Pisabarro A.G."/>
            <person name="Walton J.D."/>
            <person name="Blanchette R.A."/>
            <person name="Henrissat B."/>
            <person name="Martin F."/>
            <person name="Cullen D."/>
            <person name="Hibbett D.S."/>
            <person name="Grigoriev I.V."/>
        </authorList>
    </citation>
    <scope>NUCLEOTIDE SEQUENCE [LARGE SCALE GENOMIC DNA]</scope>
    <source>
        <strain evidence="12">CBS 339.88</strain>
    </source>
</reference>
<name>A0A067S4R1_GALM3</name>
<evidence type="ECO:0000259" key="10">
    <source>
        <dbReference type="PROSITE" id="PS51194"/>
    </source>
</evidence>
<dbReference type="Pfam" id="PF00271">
    <property type="entry name" value="Helicase_C"/>
    <property type="match status" value="1"/>
</dbReference>
<dbReference type="HOGENOM" id="CLU_000315_2_8_1"/>
<dbReference type="GO" id="GO:0004386">
    <property type="term" value="F:helicase activity"/>
    <property type="evidence" value="ECO:0007669"/>
    <property type="project" value="UniProtKB-KW"/>
</dbReference>
<evidence type="ECO:0000256" key="2">
    <source>
        <dbReference type="ARBA" id="ARBA00022741"/>
    </source>
</evidence>
<dbReference type="SMART" id="SM00487">
    <property type="entry name" value="DEXDc"/>
    <property type="match status" value="1"/>
</dbReference>
<feature type="domain" description="RING-type" evidence="8">
    <location>
        <begin position="546"/>
        <end position="616"/>
    </location>
</feature>
<dbReference type="STRING" id="685588.A0A067S4R1"/>
<dbReference type="Proteomes" id="UP000027222">
    <property type="component" value="Unassembled WGS sequence"/>
</dbReference>
<dbReference type="GO" id="GO:0005737">
    <property type="term" value="C:cytoplasm"/>
    <property type="evidence" value="ECO:0007669"/>
    <property type="project" value="TreeGrafter"/>
</dbReference>
<evidence type="ECO:0000313" key="11">
    <source>
        <dbReference type="EMBL" id="KDR65835.1"/>
    </source>
</evidence>
<evidence type="ECO:0000256" key="5">
    <source>
        <dbReference type="ARBA" id="ARBA00022840"/>
    </source>
</evidence>
<dbReference type="Gene3D" id="3.40.50.300">
    <property type="entry name" value="P-loop containing nucleotide triphosphate hydrolases"/>
    <property type="match status" value="2"/>
</dbReference>
<keyword evidence="6" id="KW-0863">Zinc-finger</keyword>
<evidence type="ECO:0000256" key="6">
    <source>
        <dbReference type="PROSITE-ProRule" id="PRU00175"/>
    </source>
</evidence>
<keyword evidence="2" id="KW-0547">Nucleotide-binding</keyword>
<feature type="domain" description="Helicase C-terminal" evidence="10">
    <location>
        <begin position="784"/>
        <end position="940"/>
    </location>
</feature>
<dbReference type="InterPro" id="IPR001650">
    <property type="entry name" value="Helicase_C-like"/>
</dbReference>
<evidence type="ECO:0000256" key="1">
    <source>
        <dbReference type="ARBA" id="ARBA00007025"/>
    </source>
</evidence>
<gene>
    <name evidence="11" type="ORF">GALMADRAFT_131232</name>
</gene>
<dbReference type="InterPro" id="IPR001841">
    <property type="entry name" value="Znf_RING"/>
</dbReference>
<dbReference type="InterPro" id="IPR050628">
    <property type="entry name" value="SNF2_RAD54_helicase_TF"/>
</dbReference>
<dbReference type="AlphaFoldDB" id="A0A067S4R1"/>
<dbReference type="SMART" id="SM00490">
    <property type="entry name" value="HELICc"/>
    <property type="match status" value="1"/>
</dbReference>
<keyword evidence="3" id="KW-0378">Hydrolase</keyword>
<proteinExistence type="inferred from homology"/>
<dbReference type="Gene3D" id="3.30.40.10">
    <property type="entry name" value="Zinc/RING finger domain, C3HC4 (zinc finger)"/>
    <property type="match status" value="1"/>
</dbReference>
<dbReference type="GO" id="GO:0008270">
    <property type="term" value="F:zinc ion binding"/>
    <property type="evidence" value="ECO:0007669"/>
    <property type="project" value="UniProtKB-KW"/>
</dbReference>
<dbReference type="InterPro" id="IPR000330">
    <property type="entry name" value="SNF2_N"/>
</dbReference>
<evidence type="ECO:0000256" key="4">
    <source>
        <dbReference type="ARBA" id="ARBA00022806"/>
    </source>
</evidence>
<organism evidence="11 12">
    <name type="scientific">Galerina marginata (strain CBS 339.88)</name>
    <dbReference type="NCBI Taxonomy" id="685588"/>
    <lineage>
        <taxon>Eukaryota</taxon>
        <taxon>Fungi</taxon>
        <taxon>Dikarya</taxon>
        <taxon>Basidiomycota</taxon>
        <taxon>Agaricomycotina</taxon>
        <taxon>Agaricomycetes</taxon>
        <taxon>Agaricomycetidae</taxon>
        <taxon>Agaricales</taxon>
        <taxon>Agaricineae</taxon>
        <taxon>Strophariaceae</taxon>
        <taxon>Galerina</taxon>
    </lineage>
</organism>
<dbReference type="SUPFAM" id="SSF57850">
    <property type="entry name" value="RING/U-box"/>
    <property type="match status" value="1"/>
</dbReference>
<dbReference type="GO" id="GO:0005634">
    <property type="term" value="C:nucleus"/>
    <property type="evidence" value="ECO:0007669"/>
    <property type="project" value="TreeGrafter"/>
</dbReference>
<sequence>MDGNAPKKALSLLDALDQSFMPSSSQVPAMSLPATQGTPLQRNPLQTPNLNGYFAAGPSSSKKAAALEALRAAQRVQDAGRASAANDVEFLASAIDSSRASGAGGGGFRLNYDQETPLRAIDVGGPDQDQRLADFVTKSIENTSNGLSVKEAMKSLGLKDKRDLLPGLEVRLLSHQAIGVAWMLEKERGRDKGGILADDMGLGKTVQMIATMAINMPGIDDDCKTTLVVVPAALLQQWKDEIDSKTNGMFDVHVHHGKDKLKKMSQLKSKDVVVTSYQTFCQDFAVPKGTAPEDEDEWLEEYGGLLYKAKFFRVIADEAQFIRNRSTRSSTSLARVTAKYRWMLTGTPVTNTLADIYGLLRFGRFRPWNDWNDFNEHVAKVQFEDAPLAGSRAQAILKPILLRRTKDSTLEGKPLLELLPKHIEIVKLKFTPDEREVYESFEKKTKIQLNRFMRNGTMVKNHAYILVLILRLRQACCHPHLVFALDDDYDDPTAMLGTKAEKEFSRARKLMGATWANDVKRRFLLRAAAAANFDFDDENDEPMGTCPNCNDMFVNDSGRVLSCGHEICFDCTLDLSNSPIGHDGIFGQGSEKENLAVEKEFEAAVAKGYRPCPTCKKMMDMKSTDKVFKASAFEPSEEEVTNQIQSKRRAKSGKGRVQARSPSPTPSIPDVLDDSDDDLPEVGHIFDTPLKKHKKVTKKDPYDSDMVDLTQDGSPSNKRKADDSDSDLEVLEESLSQGKRRKSGGGAKGKGRADKGKDGGPSDALIATWKRGDDDLEASSKMLALINYLKEWDVTGEKTICYSQWTSMLDLIEKLFSRHGIRSLRFDGKMDRAQRDSTLATFKQSGGPKVILISTKCGSVGLNLVSANRIINMDLSWNYAAEAQAYDRCHRIGQEKEVFVKRLVVEDTIEDRMLQLQDVKTGLAEAALGEGTGAKLHKLSVKDIKYLFGMKDANAPNTGNPNNGNSQ</sequence>
<dbReference type="PANTHER" id="PTHR45626:SF16">
    <property type="entry name" value="ATP-DEPENDENT HELICASE ULS1"/>
    <property type="match status" value="1"/>
</dbReference>
<dbReference type="PROSITE" id="PS50089">
    <property type="entry name" value="ZF_RING_2"/>
    <property type="match status" value="1"/>
</dbReference>
<dbReference type="CDD" id="cd18793">
    <property type="entry name" value="SF2_C_SNF"/>
    <property type="match status" value="1"/>
</dbReference>
<dbReference type="PANTHER" id="PTHR45626">
    <property type="entry name" value="TRANSCRIPTION TERMINATION FACTOR 2-RELATED"/>
    <property type="match status" value="1"/>
</dbReference>
<dbReference type="InterPro" id="IPR049730">
    <property type="entry name" value="SNF2/RAD54-like_C"/>
</dbReference>
<keyword evidence="5" id="KW-0067">ATP-binding</keyword>
<feature type="compositionally biased region" description="Acidic residues" evidence="7">
    <location>
        <begin position="671"/>
        <end position="680"/>
    </location>
</feature>
<protein>
    <submittedName>
        <fullName evidence="11">Uncharacterized protein</fullName>
    </submittedName>
</protein>
<keyword evidence="6" id="KW-0479">Metal-binding</keyword>
<dbReference type="InterPro" id="IPR014001">
    <property type="entry name" value="Helicase_ATP-bd"/>
</dbReference>
<dbReference type="Pfam" id="PF00176">
    <property type="entry name" value="SNF2-rel_dom"/>
    <property type="match status" value="1"/>
</dbReference>
<dbReference type="PROSITE" id="PS51192">
    <property type="entry name" value="HELICASE_ATP_BIND_1"/>
    <property type="match status" value="1"/>
</dbReference>
<dbReference type="GO" id="GO:0016787">
    <property type="term" value="F:hydrolase activity"/>
    <property type="evidence" value="ECO:0007669"/>
    <property type="project" value="UniProtKB-KW"/>
</dbReference>
<dbReference type="InterPro" id="IPR038718">
    <property type="entry name" value="SNF2-like_sf"/>
</dbReference>